<evidence type="ECO:0000256" key="1">
    <source>
        <dbReference type="SAM" id="Phobius"/>
    </source>
</evidence>
<protein>
    <submittedName>
        <fullName evidence="3">VWA domain-containing protein</fullName>
    </submittedName>
</protein>
<organism evidence="3 4">
    <name type="scientific">Celerinatantimonas yamalensis</name>
    <dbReference type="NCBI Taxonomy" id="559956"/>
    <lineage>
        <taxon>Bacteria</taxon>
        <taxon>Pseudomonadati</taxon>
        <taxon>Pseudomonadota</taxon>
        <taxon>Gammaproteobacteria</taxon>
        <taxon>Celerinatantimonadaceae</taxon>
        <taxon>Celerinatantimonas</taxon>
    </lineage>
</organism>
<proteinExistence type="predicted"/>
<dbReference type="PROSITE" id="PS50234">
    <property type="entry name" value="VWFA"/>
    <property type="match status" value="1"/>
</dbReference>
<dbReference type="RefSeq" id="WP_408621772.1">
    <property type="nucleotide sequence ID" value="NZ_JBEQCT010000001.1"/>
</dbReference>
<dbReference type="PANTHER" id="PTHR22550">
    <property type="entry name" value="SPORE GERMINATION PROTEIN"/>
    <property type="match status" value="1"/>
</dbReference>
<dbReference type="InterPro" id="IPR050768">
    <property type="entry name" value="UPF0353/GerABKA_families"/>
</dbReference>
<evidence type="ECO:0000259" key="2">
    <source>
        <dbReference type="PROSITE" id="PS50234"/>
    </source>
</evidence>
<comment type="caution">
    <text evidence="3">The sequence shown here is derived from an EMBL/GenBank/DDBJ whole genome shotgun (WGS) entry which is preliminary data.</text>
</comment>
<dbReference type="InterPro" id="IPR002035">
    <property type="entry name" value="VWF_A"/>
</dbReference>
<dbReference type="SMART" id="SM00327">
    <property type="entry name" value="VWA"/>
    <property type="match status" value="1"/>
</dbReference>
<evidence type="ECO:0000313" key="4">
    <source>
        <dbReference type="Proteomes" id="UP001629953"/>
    </source>
</evidence>
<dbReference type="Proteomes" id="UP001629953">
    <property type="component" value="Unassembled WGS sequence"/>
</dbReference>
<accession>A0ABW9G1P2</accession>
<gene>
    <name evidence="3" type="ORF">ABUE30_00835</name>
</gene>
<evidence type="ECO:0000313" key="3">
    <source>
        <dbReference type="EMBL" id="MFM2483635.1"/>
    </source>
</evidence>
<dbReference type="InterPro" id="IPR036465">
    <property type="entry name" value="vWFA_dom_sf"/>
</dbReference>
<keyword evidence="1" id="KW-0812">Transmembrane</keyword>
<keyword evidence="4" id="KW-1185">Reference proteome</keyword>
<keyword evidence="1" id="KW-0472">Membrane</keyword>
<dbReference type="SUPFAM" id="SSF53300">
    <property type="entry name" value="vWA-like"/>
    <property type="match status" value="1"/>
</dbReference>
<reference evidence="3 4" key="1">
    <citation type="journal article" date="2013" name="Int. J. Syst. Evol. Microbiol.">
        <title>Celerinatantimonas yamalensis sp. nov., a cold-adapted diazotrophic bacterium from a cold permafrost brine.</title>
        <authorList>
            <person name="Shcherbakova V."/>
            <person name="Chuvilskaya N."/>
            <person name="Rivkina E."/>
            <person name="Demidov N."/>
            <person name="Uchaeva V."/>
            <person name="Suetin S."/>
            <person name="Suzina N."/>
            <person name="Gilichinsky D."/>
        </authorList>
    </citation>
    <scope>NUCLEOTIDE SEQUENCE [LARGE SCALE GENOMIC DNA]</scope>
    <source>
        <strain evidence="3 4">C7</strain>
    </source>
</reference>
<name>A0ABW9G1P2_9GAMM</name>
<feature type="domain" description="VWFA" evidence="2">
    <location>
        <begin position="88"/>
        <end position="282"/>
    </location>
</feature>
<keyword evidence="1" id="KW-1133">Transmembrane helix</keyword>
<dbReference type="PANTHER" id="PTHR22550:SF18">
    <property type="entry name" value="VWFA DOMAIN-CONTAINING PROTEIN"/>
    <property type="match status" value="1"/>
</dbReference>
<dbReference type="Gene3D" id="3.40.50.410">
    <property type="entry name" value="von Willebrand factor, type A domain"/>
    <property type="match status" value="1"/>
</dbReference>
<dbReference type="EMBL" id="JBEQCT010000001">
    <property type="protein sequence ID" value="MFM2483635.1"/>
    <property type="molecule type" value="Genomic_DNA"/>
</dbReference>
<dbReference type="Pfam" id="PF00092">
    <property type="entry name" value="VWA"/>
    <property type="match status" value="1"/>
</dbReference>
<feature type="transmembrane region" description="Helical" evidence="1">
    <location>
        <begin position="301"/>
        <end position="324"/>
    </location>
</feature>
<sequence>MNFTLAWWPLLCLVPLPWLIQRFFKRPESPIAPLINTSLPYVESDQALTARPRIKWLAWLVWLLLLIAAARPQWLDQATTPIIRQGRNMMVAVDLSGSMLIPDMQWKSKPVSRLVALRHLLGQFVENRRGDRIGLILFADHAYLQAPLTFDTTTVHHYVVQMTQGLVGNKTAIGEAIGLGVKELMSLPAKQRVLILLTDGQNTAGVVQPMAAAQVAKANHVRIYTIGIGAKSFEQPTIFGLQRVNPSQDLDETLLRKIAKMTGGEYFRAANSKQMASIYKQLDQLEPIKGPKQYYRPKHELYVWPLALSIILMLAAPMITRLSLSWRRS</sequence>